<name>A0AA97AT34_9CYAN</name>
<dbReference type="InterPro" id="IPR002355">
    <property type="entry name" value="Cu_oxidase_Cu_BS"/>
</dbReference>
<dbReference type="Pfam" id="PF07732">
    <property type="entry name" value="Cu-oxidase_3"/>
    <property type="match status" value="1"/>
</dbReference>
<dbReference type="Pfam" id="PF07731">
    <property type="entry name" value="Cu-oxidase_2"/>
    <property type="match status" value="1"/>
</dbReference>
<dbReference type="PANTHER" id="PTHR11709:SF2">
    <property type="entry name" value="MULTICOPPER OXIDASE LPR1"/>
    <property type="match status" value="1"/>
</dbReference>
<geneLocation type="plasmid" evidence="6">
    <name>p1</name>
</geneLocation>
<evidence type="ECO:0000256" key="2">
    <source>
        <dbReference type="ARBA" id="ARBA00023002"/>
    </source>
</evidence>
<dbReference type="Pfam" id="PF00394">
    <property type="entry name" value="Cu-oxidase"/>
    <property type="match status" value="1"/>
</dbReference>
<protein>
    <submittedName>
        <fullName evidence="6">Multicopper oxidase family protein</fullName>
    </submittedName>
</protein>
<feature type="domain" description="Plastocyanin-like" evidence="5">
    <location>
        <begin position="64"/>
        <end position="173"/>
    </location>
</feature>
<accession>A0AA97AT34</accession>
<dbReference type="RefSeq" id="WP_316437127.1">
    <property type="nucleotide sequence ID" value="NZ_CP053588.1"/>
</dbReference>
<dbReference type="SUPFAM" id="SSF49503">
    <property type="entry name" value="Cupredoxins"/>
    <property type="match status" value="3"/>
</dbReference>
<dbReference type="InterPro" id="IPR011707">
    <property type="entry name" value="Cu-oxidase-like_N"/>
</dbReference>
<feature type="domain" description="Plastocyanin-like" evidence="3">
    <location>
        <begin position="217"/>
        <end position="303"/>
    </location>
</feature>
<evidence type="ECO:0000259" key="5">
    <source>
        <dbReference type="Pfam" id="PF07732"/>
    </source>
</evidence>
<dbReference type="InterPro" id="IPR001117">
    <property type="entry name" value="Cu-oxidase_2nd"/>
</dbReference>
<reference evidence="6" key="1">
    <citation type="submission" date="2020-05" db="EMBL/GenBank/DDBJ databases">
        <authorList>
            <person name="Zhu T."/>
            <person name="Keshari N."/>
            <person name="Lu X."/>
        </authorList>
    </citation>
    <scope>NUCLEOTIDE SEQUENCE</scope>
    <source>
        <strain evidence="6">NK1-12</strain>
        <plasmid evidence="6">p1</plasmid>
    </source>
</reference>
<dbReference type="CDD" id="cd13900">
    <property type="entry name" value="CuRO_3_Tth-MCO_like"/>
    <property type="match status" value="1"/>
</dbReference>
<evidence type="ECO:0000259" key="3">
    <source>
        <dbReference type="Pfam" id="PF00394"/>
    </source>
</evidence>
<dbReference type="AlphaFoldDB" id="A0AA97AT34"/>
<dbReference type="PANTHER" id="PTHR11709">
    <property type="entry name" value="MULTI-COPPER OXIDASE"/>
    <property type="match status" value="1"/>
</dbReference>
<dbReference type="InterPro" id="IPR011706">
    <property type="entry name" value="Cu-oxidase_C"/>
</dbReference>
<evidence type="ECO:0000256" key="1">
    <source>
        <dbReference type="ARBA" id="ARBA00022723"/>
    </source>
</evidence>
<dbReference type="Gene3D" id="2.60.40.420">
    <property type="entry name" value="Cupredoxins - blue copper proteins"/>
    <property type="match status" value="3"/>
</dbReference>
<proteinExistence type="predicted"/>
<dbReference type="CDD" id="cd13853">
    <property type="entry name" value="CuRO_1_Tth-MCO_like"/>
    <property type="match status" value="1"/>
</dbReference>
<dbReference type="GO" id="GO:0030288">
    <property type="term" value="C:outer membrane-bounded periplasmic space"/>
    <property type="evidence" value="ECO:0007669"/>
    <property type="project" value="TreeGrafter"/>
</dbReference>
<dbReference type="InterPro" id="IPR045087">
    <property type="entry name" value="Cu-oxidase_fam"/>
</dbReference>
<feature type="domain" description="Plastocyanin-like" evidence="4">
    <location>
        <begin position="384"/>
        <end position="500"/>
    </location>
</feature>
<evidence type="ECO:0000313" key="6">
    <source>
        <dbReference type="EMBL" id="WNZ28098.1"/>
    </source>
</evidence>
<gene>
    <name evidence="6" type="ORF">HJG54_34925</name>
</gene>
<dbReference type="EMBL" id="CP053588">
    <property type="protein sequence ID" value="WNZ28098.1"/>
    <property type="molecule type" value="Genomic_DNA"/>
</dbReference>
<sequence>MNTHRFNRRRFLVTLGASTLGGFYLTRCVSSGQSQSLSTHADHHTSVDGLLDVSLSASVGSVRLAGRQATLLAFNHQVPGPRFEANPGDTVRIRFTNNLSESTNLHYHGLHVSPNDKADNVFLEIPPGETITYEFDIPNHHPGGTFWYHPHRHGLVADQVWGGLAGLFIVRGELDQIPEIQAASEAFLVFKDFALGEDGQIQAPNRMEQRMQGREGSIVTVNGSVNPTLSIPQGGLLRLRLLNASPSRFYRLMLEDHLLYLIATDGGALSEPVELRELLLVPGERAEVLVRGEREPGQYRLLNLPYNRGGMMGGDGMMDGGMMGGGMMGGGMMRRSPANTPEDRSQTLATLTYRGQVSPLPIPQILIPVEALPEPQTVRQITLSHGMAPGQGMVFTIDGKTFHHDRIDTQVRLDTVEDWEIANTGMMMMGFDHPFHLHTNMFQVISRNGQPEPYRAWKDTVLVPRNEIVRIRIPFKDFAGKAVYHCHILDHEDLGMMGVIEMQG</sequence>
<dbReference type="InterPro" id="IPR008972">
    <property type="entry name" value="Cupredoxin"/>
</dbReference>
<evidence type="ECO:0000259" key="4">
    <source>
        <dbReference type="Pfam" id="PF07731"/>
    </source>
</evidence>
<organism evidence="6">
    <name type="scientific">Leptolyngbya sp. NK1-12</name>
    <dbReference type="NCBI Taxonomy" id="2547451"/>
    <lineage>
        <taxon>Bacteria</taxon>
        <taxon>Bacillati</taxon>
        <taxon>Cyanobacteriota</taxon>
        <taxon>Cyanophyceae</taxon>
        <taxon>Leptolyngbyales</taxon>
        <taxon>Leptolyngbyaceae</taxon>
        <taxon>Leptolyngbya group</taxon>
        <taxon>Leptolyngbya</taxon>
    </lineage>
</organism>
<dbReference type="GO" id="GO:0005507">
    <property type="term" value="F:copper ion binding"/>
    <property type="evidence" value="ECO:0007669"/>
    <property type="project" value="InterPro"/>
</dbReference>
<keyword evidence="2" id="KW-0560">Oxidoreductase</keyword>
<keyword evidence="6" id="KW-0614">Plasmid</keyword>
<dbReference type="PROSITE" id="PS00080">
    <property type="entry name" value="MULTICOPPER_OXIDASE2"/>
    <property type="match status" value="1"/>
</dbReference>
<keyword evidence="1" id="KW-0479">Metal-binding</keyword>
<dbReference type="GO" id="GO:0016491">
    <property type="term" value="F:oxidoreductase activity"/>
    <property type="evidence" value="ECO:0007669"/>
    <property type="project" value="UniProtKB-KW"/>
</dbReference>